<dbReference type="OrthoDB" id="10548490at2759"/>
<feature type="signal peptide" evidence="1">
    <location>
        <begin position="1"/>
        <end position="18"/>
    </location>
</feature>
<name>A0A016UJD8_9BILA</name>
<organism evidence="2 3">
    <name type="scientific">Ancylostoma ceylanicum</name>
    <dbReference type="NCBI Taxonomy" id="53326"/>
    <lineage>
        <taxon>Eukaryota</taxon>
        <taxon>Metazoa</taxon>
        <taxon>Ecdysozoa</taxon>
        <taxon>Nematoda</taxon>
        <taxon>Chromadorea</taxon>
        <taxon>Rhabditida</taxon>
        <taxon>Rhabditina</taxon>
        <taxon>Rhabditomorpha</taxon>
        <taxon>Strongyloidea</taxon>
        <taxon>Ancylostomatidae</taxon>
        <taxon>Ancylostomatinae</taxon>
        <taxon>Ancylostoma</taxon>
    </lineage>
</organism>
<sequence length="92" mass="10645">MFSLLWVLFVTVICDDSTKKVPEVSEQLDPSVYIRQNLFGPGQDIFNPRQAPTVVPDKETDVRSTSQAAHVWQYTFHYNYLHIPSSYYSFLA</sequence>
<protein>
    <recommendedName>
        <fullName evidence="4">Secreted protein</fullName>
    </recommendedName>
</protein>
<evidence type="ECO:0008006" key="4">
    <source>
        <dbReference type="Google" id="ProtNLM"/>
    </source>
</evidence>
<gene>
    <name evidence="2" type="primary">Acey_s0037.g3450</name>
    <name evidence="2" type="ORF">Y032_0037g3450</name>
</gene>
<dbReference type="EMBL" id="JARK01001373">
    <property type="protein sequence ID" value="EYC15315.1"/>
    <property type="molecule type" value="Genomic_DNA"/>
</dbReference>
<accession>A0A016UJD8</accession>
<evidence type="ECO:0000256" key="1">
    <source>
        <dbReference type="SAM" id="SignalP"/>
    </source>
</evidence>
<keyword evidence="1" id="KW-0732">Signal</keyword>
<reference evidence="3" key="1">
    <citation type="journal article" date="2015" name="Nat. Genet.">
        <title>The genome and transcriptome of the zoonotic hookworm Ancylostoma ceylanicum identify infection-specific gene families.</title>
        <authorList>
            <person name="Schwarz E.M."/>
            <person name="Hu Y."/>
            <person name="Antoshechkin I."/>
            <person name="Miller M.M."/>
            <person name="Sternberg P.W."/>
            <person name="Aroian R.V."/>
        </authorList>
    </citation>
    <scope>NUCLEOTIDE SEQUENCE</scope>
    <source>
        <strain evidence="3">HY135</strain>
    </source>
</reference>
<feature type="chain" id="PRO_5001488818" description="Secreted protein" evidence="1">
    <location>
        <begin position="19"/>
        <end position="92"/>
    </location>
</feature>
<proteinExistence type="predicted"/>
<keyword evidence="3" id="KW-1185">Reference proteome</keyword>
<comment type="caution">
    <text evidence="2">The sequence shown here is derived from an EMBL/GenBank/DDBJ whole genome shotgun (WGS) entry which is preliminary data.</text>
</comment>
<dbReference type="AlphaFoldDB" id="A0A016UJD8"/>
<dbReference type="Proteomes" id="UP000024635">
    <property type="component" value="Unassembled WGS sequence"/>
</dbReference>
<evidence type="ECO:0000313" key="3">
    <source>
        <dbReference type="Proteomes" id="UP000024635"/>
    </source>
</evidence>
<evidence type="ECO:0000313" key="2">
    <source>
        <dbReference type="EMBL" id="EYC15315.1"/>
    </source>
</evidence>